<dbReference type="WBParaSite" id="MhA1_Contig1939.frz3.gene1">
    <property type="protein sequence ID" value="MhA1_Contig1939.frz3.gene1"/>
    <property type="gene ID" value="MhA1_Contig1939.frz3.gene1"/>
</dbReference>
<evidence type="ECO:0000313" key="2">
    <source>
        <dbReference type="WBParaSite" id="MhA1_Contig1939.frz3.gene1"/>
    </source>
</evidence>
<dbReference type="Proteomes" id="UP000095281">
    <property type="component" value="Unplaced"/>
</dbReference>
<sequence>MKESTDKKIAALTLELEKNNLNYKSLYFVHVANKWKEVDFRFAVYKCCENKCINTENPVGKCIKGNGFANIINDEEIEYIEWFKVRGHFGK</sequence>
<accession>A0A1I8BDA6</accession>
<dbReference type="AlphaFoldDB" id="A0A1I8BDA6"/>
<keyword evidence="1" id="KW-1185">Reference proteome</keyword>
<evidence type="ECO:0000313" key="1">
    <source>
        <dbReference type="Proteomes" id="UP000095281"/>
    </source>
</evidence>
<protein>
    <submittedName>
        <fullName evidence="2">Uncharacterized protein</fullName>
    </submittedName>
</protein>
<organism evidence="1 2">
    <name type="scientific">Meloidogyne hapla</name>
    <name type="common">Root-knot nematode worm</name>
    <dbReference type="NCBI Taxonomy" id="6305"/>
    <lineage>
        <taxon>Eukaryota</taxon>
        <taxon>Metazoa</taxon>
        <taxon>Ecdysozoa</taxon>
        <taxon>Nematoda</taxon>
        <taxon>Chromadorea</taxon>
        <taxon>Rhabditida</taxon>
        <taxon>Tylenchina</taxon>
        <taxon>Tylenchomorpha</taxon>
        <taxon>Tylenchoidea</taxon>
        <taxon>Meloidogynidae</taxon>
        <taxon>Meloidogyninae</taxon>
        <taxon>Meloidogyne</taxon>
    </lineage>
</organism>
<name>A0A1I8BDA6_MELHA</name>
<reference evidence="2" key="1">
    <citation type="submission" date="2016-11" db="UniProtKB">
        <authorList>
            <consortium name="WormBaseParasite"/>
        </authorList>
    </citation>
    <scope>IDENTIFICATION</scope>
</reference>
<proteinExistence type="predicted"/>